<dbReference type="PROSITE" id="PS50240">
    <property type="entry name" value="TRYPSIN_DOM"/>
    <property type="match status" value="1"/>
</dbReference>
<dbReference type="SUPFAM" id="SSF50494">
    <property type="entry name" value="Trypsin-like serine proteases"/>
    <property type="match status" value="1"/>
</dbReference>
<evidence type="ECO:0000256" key="17">
    <source>
        <dbReference type="PROSITE-ProRule" id="PRU00302"/>
    </source>
</evidence>
<proteinExistence type="predicted"/>
<dbReference type="InterPro" id="IPR000436">
    <property type="entry name" value="Sushi_SCR_CCP_dom"/>
</dbReference>
<feature type="domain" description="Sushi" evidence="21">
    <location>
        <begin position="183"/>
        <end position="239"/>
    </location>
</feature>
<evidence type="ECO:0000259" key="21">
    <source>
        <dbReference type="PROSITE" id="PS50923"/>
    </source>
</evidence>
<keyword evidence="14 17" id="KW-1015">Disulfide bond</keyword>
<dbReference type="PROSITE" id="PS00134">
    <property type="entry name" value="TRYPSIN_HIS"/>
    <property type="match status" value="1"/>
</dbReference>
<evidence type="ECO:0000256" key="1">
    <source>
        <dbReference type="ARBA" id="ARBA00001936"/>
    </source>
</evidence>
<feature type="domain" description="Peptidase S1" evidence="20">
    <location>
        <begin position="559"/>
        <end position="810"/>
    </location>
</feature>
<evidence type="ECO:0000256" key="10">
    <source>
        <dbReference type="ARBA" id="ARBA00022737"/>
    </source>
</evidence>
<comment type="cofactor">
    <cofactor evidence="2">
        <name>Mg(2+)</name>
        <dbReference type="ChEBI" id="CHEBI:18420"/>
    </cofactor>
</comment>
<evidence type="ECO:0000259" key="19">
    <source>
        <dbReference type="PROSITE" id="PS50234"/>
    </source>
</evidence>
<sequence>CGKLLQEIRKNPPNSNTMITIDIRRSEARYRCRDGFKLVGQKIRRCKNGKWTKKQEPKCSGIRPCGRPANIPHAEFHGRNFDYKGKLRYSCKKGYKLRGPNRRTCREDGKWSKPPSCSPLSRCRNPGNITIPNGNVMTTDPQYRYGAELVFECNEGFYLKGKDTITCKEFGWESQTLPYCKEKQCSDPGRPTNGDRLGRFRVGSTVRFSCQYGFVLHGSRERTCMESLEWSGSLTTCQDGSTDCPILGTPINGRKYGSKYNHGNIVTFDCNHGFVLKGSAVRRCMENGTWNGTEAICRDKLQVQFKDVDETAKILRKNIINTILGYDCSRGNENGCNKTNAQDVDTRGRALILNSVKELDLVFVLDASSSVTREGFQIGLGFVKKLVRKIGASKRESSTRIALVTFGTHARLEFNLGDFRVNTVKKAIKAISEVKYTKGATASTLALQMARKYVASMASTNSERVMIFITDGKSNIGEPPKREAFRLKNESRFEIYAVGVGEAVNRLELMDIASANEDDDHVIMVRTYGDLKRAVKKAVTFKKDYSICGESPFHSRDSIVGGKDAKHGWWPWQIGLHIPRGGGSLLKCGGALISSQWVLTAAHCFPTSDNQENVQIKYRIKAGDYHLVKKEGSEQEVSIEKVFVHHGYSKETYESDIALVKLKQPVELGDFVRTVCLPKSEEGDLAIPTKYGFASGWGSTKPSEGERNYDHSKVLKYSAFEIQQDRLCLTATKKIVKLNVTFCAGDGKGGNDTCFGDSGGAFVREVKRGDGHRWVATGLISWGEGCAQKNHYGYYTRVYPFIDWINNTVHEN</sequence>
<keyword evidence="5" id="KW-0964">Secreted</keyword>
<keyword evidence="7 17" id="KW-0768">Sushi</keyword>
<keyword evidence="12 18" id="KW-0720">Serine protease</keyword>
<dbReference type="PROSITE" id="PS50234">
    <property type="entry name" value="VWFA"/>
    <property type="match status" value="1"/>
</dbReference>
<evidence type="ECO:0000256" key="5">
    <source>
        <dbReference type="ARBA" id="ARBA00022525"/>
    </source>
</evidence>
<dbReference type="InterPro" id="IPR036465">
    <property type="entry name" value="vWFA_dom_sf"/>
</dbReference>
<dbReference type="CDD" id="cd01450">
    <property type="entry name" value="vWFA_subfamily_ECM"/>
    <property type="match status" value="1"/>
</dbReference>
<dbReference type="Pfam" id="PF00084">
    <property type="entry name" value="Sushi"/>
    <property type="match status" value="5"/>
</dbReference>
<dbReference type="PANTHER" id="PTHR46393:SF7">
    <property type="entry name" value="COMPLEMENT C2"/>
    <property type="match status" value="1"/>
</dbReference>
<dbReference type="PANTHER" id="PTHR46393">
    <property type="entry name" value="SUSHI DOMAIN-CONTAINING PROTEIN"/>
    <property type="match status" value="1"/>
</dbReference>
<reference evidence="22 23" key="1">
    <citation type="submission" date="2022-05" db="EMBL/GenBank/DDBJ databases">
        <authorList>
            <consortium name="Genoscope - CEA"/>
            <person name="William W."/>
        </authorList>
    </citation>
    <scope>NUCLEOTIDE SEQUENCE [LARGE SCALE GENOMIC DNA]</scope>
</reference>
<evidence type="ECO:0000256" key="7">
    <source>
        <dbReference type="ARBA" id="ARBA00022659"/>
    </source>
</evidence>
<gene>
    <name evidence="22" type="ORF">PLOB_00001493</name>
</gene>
<dbReference type="EMBL" id="CALNXK010000101">
    <property type="protein sequence ID" value="CAH3155337.1"/>
    <property type="molecule type" value="Genomic_DNA"/>
</dbReference>
<evidence type="ECO:0000256" key="15">
    <source>
        <dbReference type="ARBA" id="ARBA00023180"/>
    </source>
</evidence>
<dbReference type="Gene3D" id="2.10.70.10">
    <property type="entry name" value="Complement Module, domain 1"/>
    <property type="match status" value="5"/>
</dbReference>
<keyword evidence="11 18" id="KW-0378">Hydrolase</keyword>
<dbReference type="InterPro" id="IPR001314">
    <property type="entry name" value="Peptidase_S1A"/>
</dbReference>
<evidence type="ECO:0000256" key="4">
    <source>
        <dbReference type="ARBA" id="ARBA00004613"/>
    </source>
</evidence>
<keyword evidence="6" id="KW-0399">Innate immunity</keyword>
<dbReference type="Proteomes" id="UP001159405">
    <property type="component" value="Unassembled WGS sequence"/>
</dbReference>
<keyword evidence="15" id="KW-0325">Glycoprotein</keyword>
<name>A0ABN8Q2K0_9CNID</name>
<feature type="disulfide bond" evidence="17">
    <location>
        <begin position="270"/>
        <end position="297"/>
    </location>
</feature>
<feature type="domain" description="VWFA" evidence="19">
    <location>
        <begin position="360"/>
        <end position="539"/>
    </location>
</feature>
<feature type="disulfide bond" evidence="17">
    <location>
        <begin position="210"/>
        <end position="237"/>
    </location>
</feature>
<dbReference type="InterPro" id="IPR033116">
    <property type="entry name" value="TRYPSIN_SER"/>
</dbReference>
<dbReference type="InterPro" id="IPR001254">
    <property type="entry name" value="Trypsin_dom"/>
</dbReference>
<feature type="domain" description="Sushi" evidence="21">
    <location>
        <begin position="242"/>
        <end position="299"/>
    </location>
</feature>
<evidence type="ECO:0000313" key="22">
    <source>
        <dbReference type="EMBL" id="CAH3155337.1"/>
    </source>
</evidence>
<comment type="caution">
    <text evidence="17">Lacks conserved residue(s) required for the propagation of feature annotation.</text>
</comment>
<evidence type="ECO:0000313" key="23">
    <source>
        <dbReference type="Proteomes" id="UP001159405"/>
    </source>
</evidence>
<dbReference type="SMART" id="SM00020">
    <property type="entry name" value="Tryp_SPc"/>
    <property type="match status" value="1"/>
</dbReference>
<dbReference type="PIRSF" id="PIRSF001154">
    <property type="entry name" value="Compl_C2_B"/>
    <property type="match status" value="1"/>
</dbReference>
<dbReference type="Gene3D" id="3.40.50.410">
    <property type="entry name" value="von Willebrand factor, type A domain"/>
    <property type="match status" value="1"/>
</dbReference>
<dbReference type="PRINTS" id="PR00453">
    <property type="entry name" value="VWFADOMAIN"/>
</dbReference>
<evidence type="ECO:0000256" key="6">
    <source>
        <dbReference type="ARBA" id="ARBA00022588"/>
    </source>
</evidence>
<evidence type="ECO:0000256" key="2">
    <source>
        <dbReference type="ARBA" id="ARBA00001946"/>
    </source>
</evidence>
<feature type="domain" description="Sushi" evidence="21">
    <location>
        <begin position="121"/>
        <end position="182"/>
    </location>
</feature>
<comment type="cofactor">
    <cofactor evidence="1">
        <name>Mn(2+)</name>
        <dbReference type="ChEBI" id="CHEBI:29035"/>
    </cofactor>
</comment>
<dbReference type="PROSITE" id="PS50923">
    <property type="entry name" value="SUSHI"/>
    <property type="match status" value="5"/>
</dbReference>
<evidence type="ECO:0000256" key="13">
    <source>
        <dbReference type="ARBA" id="ARBA00022859"/>
    </source>
</evidence>
<dbReference type="InterPro" id="IPR011360">
    <property type="entry name" value="Compl_C2_B"/>
</dbReference>
<evidence type="ECO:0000256" key="11">
    <source>
        <dbReference type="ARBA" id="ARBA00022801"/>
    </source>
</evidence>
<keyword evidence="8 18" id="KW-0645">Protease</keyword>
<feature type="disulfide bond" evidence="17">
    <location>
        <begin position="32"/>
        <end position="59"/>
    </location>
</feature>
<dbReference type="SUPFAM" id="SSF53300">
    <property type="entry name" value="vWA-like"/>
    <property type="match status" value="1"/>
</dbReference>
<feature type="domain" description="Sushi" evidence="21">
    <location>
        <begin position="1"/>
        <end position="61"/>
    </location>
</feature>
<keyword evidence="23" id="KW-1185">Reference proteome</keyword>
<dbReference type="PROSITE" id="PS00135">
    <property type="entry name" value="TRYPSIN_SER"/>
    <property type="match status" value="1"/>
</dbReference>
<dbReference type="Pfam" id="PF00089">
    <property type="entry name" value="Trypsin"/>
    <property type="match status" value="1"/>
</dbReference>
<dbReference type="SMART" id="SM00032">
    <property type="entry name" value="CCP"/>
    <property type="match status" value="5"/>
</dbReference>
<dbReference type="InterPro" id="IPR043504">
    <property type="entry name" value="Peptidase_S1_PA_chymotrypsin"/>
</dbReference>
<dbReference type="InterPro" id="IPR002035">
    <property type="entry name" value="VWF_A"/>
</dbReference>
<dbReference type="SUPFAM" id="SSF57535">
    <property type="entry name" value="Complement control module/SCR domain"/>
    <property type="match status" value="5"/>
</dbReference>
<dbReference type="SMART" id="SM00327">
    <property type="entry name" value="VWA"/>
    <property type="match status" value="1"/>
</dbReference>
<evidence type="ECO:0000256" key="8">
    <source>
        <dbReference type="ARBA" id="ARBA00022670"/>
    </source>
</evidence>
<keyword evidence="13" id="KW-0391">Immunity</keyword>
<dbReference type="InterPro" id="IPR018114">
    <property type="entry name" value="TRYPSIN_HIS"/>
</dbReference>
<dbReference type="CDD" id="cd00033">
    <property type="entry name" value="CCP"/>
    <property type="match status" value="5"/>
</dbReference>
<evidence type="ECO:0000256" key="9">
    <source>
        <dbReference type="ARBA" id="ARBA00022729"/>
    </source>
</evidence>
<evidence type="ECO:0000256" key="12">
    <source>
        <dbReference type="ARBA" id="ARBA00022825"/>
    </source>
</evidence>
<evidence type="ECO:0000256" key="3">
    <source>
        <dbReference type="ARBA" id="ARBA00004241"/>
    </source>
</evidence>
<protein>
    <recommendedName>
        <fullName evidence="16">C3/C5 convertase</fullName>
    </recommendedName>
</protein>
<dbReference type="InterPro" id="IPR009003">
    <property type="entry name" value="Peptidase_S1_PA"/>
</dbReference>
<feature type="domain" description="Sushi" evidence="21">
    <location>
        <begin position="63"/>
        <end position="119"/>
    </location>
</feature>
<comment type="caution">
    <text evidence="22">The sequence shown here is derived from an EMBL/GenBank/DDBJ whole genome shotgun (WGS) entry which is preliminary data.</text>
</comment>
<evidence type="ECO:0000256" key="14">
    <source>
        <dbReference type="ARBA" id="ARBA00023157"/>
    </source>
</evidence>
<dbReference type="PRINTS" id="PR00722">
    <property type="entry name" value="CHYMOTRYPSIN"/>
</dbReference>
<dbReference type="Pfam" id="PF00092">
    <property type="entry name" value="VWA"/>
    <property type="match status" value="1"/>
</dbReference>
<evidence type="ECO:0000256" key="18">
    <source>
        <dbReference type="RuleBase" id="RU363034"/>
    </source>
</evidence>
<comment type="subcellular location">
    <subcellularLocation>
        <location evidence="3">Cell surface</location>
    </subcellularLocation>
    <subcellularLocation>
        <location evidence="4">Secreted</location>
    </subcellularLocation>
</comment>
<dbReference type="InterPro" id="IPR035976">
    <property type="entry name" value="Sushi/SCR/CCP_sf"/>
</dbReference>
<evidence type="ECO:0000256" key="16">
    <source>
        <dbReference type="ARBA" id="ARBA00029636"/>
    </source>
</evidence>
<organism evidence="22 23">
    <name type="scientific">Porites lobata</name>
    <dbReference type="NCBI Taxonomy" id="104759"/>
    <lineage>
        <taxon>Eukaryota</taxon>
        <taxon>Metazoa</taxon>
        <taxon>Cnidaria</taxon>
        <taxon>Anthozoa</taxon>
        <taxon>Hexacorallia</taxon>
        <taxon>Scleractinia</taxon>
        <taxon>Fungiina</taxon>
        <taxon>Poritidae</taxon>
        <taxon>Porites</taxon>
    </lineage>
</organism>
<dbReference type="Gene3D" id="2.40.10.10">
    <property type="entry name" value="Trypsin-like serine proteases"/>
    <property type="match status" value="2"/>
</dbReference>
<evidence type="ECO:0000259" key="20">
    <source>
        <dbReference type="PROSITE" id="PS50240"/>
    </source>
</evidence>
<keyword evidence="9" id="KW-0732">Signal</keyword>
<keyword evidence="10" id="KW-0677">Repeat</keyword>
<dbReference type="CDD" id="cd00190">
    <property type="entry name" value="Tryp_SPc"/>
    <property type="match status" value="1"/>
</dbReference>
<feature type="disulfide bond" evidence="17">
    <location>
        <begin position="153"/>
        <end position="180"/>
    </location>
</feature>
<accession>A0ABN8Q2K0</accession>
<feature type="non-terminal residue" evidence="22">
    <location>
        <position position="1"/>
    </location>
</feature>